<feature type="non-terminal residue" evidence="1">
    <location>
        <position position="1"/>
    </location>
</feature>
<gene>
    <name evidence="1" type="ORF">IQ215_13415</name>
</gene>
<reference evidence="1 2" key="1">
    <citation type="submission" date="2020-10" db="EMBL/GenBank/DDBJ databases">
        <authorList>
            <person name="Castelo-Branco R."/>
            <person name="Eusebio N."/>
            <person name="Adriana R."/>
            <person name="Vieira A."/>
            <person name="Brugerolle De Fraissinette N."/>
            <person name="Rezende De Castro R."/>
            <person name="Schneider M.P."/>
            <person name="Vasconcelos V."/>
            <person name="Leao P.N."/>
        </authorList>
    </citation>
    <scope>NUCLEOTIDE SEQUENCE [LARGE SCALE GENOMIC DNA]</scope>
    <source>
        <strain evidence="1 2">LEGE 03274</strain>
    </source>
</reference>
<proteinExistence type="predicted"/>
<accession>A0ABR9V758</accession>
<organism evidence="1 2">
    <name type="scientific">Cyanobacterium stanieri LEGE 03274</name>
    <dbReference type="NCBI Taxonomy" id="1828756"/>
    <lineage>
        <taxon>Bacteria</taxon>
        <taxon>Bacillati</taxon>
        <taxon>Cyanobacteriota</taxon>
        <taxon>Cyanophyceae</taxon>
        <taxon>Oscillatoriophycideae</taxon>
        <taxon>Chroococcales</taxon>
        <taxon>Geminocystaceae</taxon>
        <taxon>Cyanobacterium</taxon>
    </lineage>
</organism>
<evidence type="ECO:0000313" key="2">
    <source>
        <dbReference type="Proteomes" id="UP000654604"/>
    </source>
</evidence>
<dbReference type="EMBL" id="JADEWC010000041">
    <property type="protein sequence ID" value="MBE9223697.1"/>
    <property type="molecule type" value="Genomic_DNA"/>
</dbReference>
<dbReference type="RefSeq" id="WP_193801920.1">
    <property type="nucleotide sequence ID" value="NZ_JADEWC010000041.1"/>
</dbReference>
<evidence type="ECO:0000313" key="1">
    <source>
        <dbReference type="EMBL" id="MBE9223697.1"/>
    </source>
</evidence>
<comment type="caution">
    <text evidence="1">The sequence shown here is derived from an EMBL/GenBank/DDBJ whole genome shotgun (WGS) entry which is preliminary data.</text>
</comment>
<dbReference type="Proteomes" id="UP000654604">
    <property type="component" value="Unassembled WGS sequence"/>
</dbReference>
<sequence>GNGGNGCQCSQSFWTVESCTGRPGTPDYSCGTEEFRCNNGEMGQNGRSGRAGRTGNVGSLTLINSNTPLPPDRLSASVSMAQLKERGFSLSKNIWENRTGATNLFAAGSIIADQYLELVERVENSVVMIWNAPQPFETMGDRTVTLNLQDDRTVDIKFPDDIWLQTNIIPRNQVTEIFVFNAIRASDTTKLVSKGVSGLGLGVQMEIVDEANLSDIVNTNFKIKYSTSPSRNLSLRQRNDYTLRYEGEISPQFINYQNNRFIINIGELNIDPRHLEADTSIDIQLEITRTLNDNQSTQIISERRILGPFR</sequence>
<protein>
    <submittedName>
        <fullName evidence="1">Collagen-like protein</fullName>
    </submittedName>
</protein>
<keyword evidence="2" id="KW-1185">Reference proteome</keyword>
<name>A0ABR9V758_9CHRO</name>